<protein>
    <submittedName>
        <fullName evidence="1">Uncharacterized protein</fullName>
    </submittedName>
</protein>
<reference evidence="1" key="2">
    <citation type="submission" date="2021-07" db="EMBL/GenBank/DDBJ databases">
        <title>Giant CbK-like Caulobacter bacteriophages have genetically divergent genomes.</title>
        <authorList>
            <person name="Wilson K."/>
            <person name="Ely B."/>
        </authorList>
    </citation>
    <scope>NUCLEOTIDE SEQUENCE</scope>
</reference>
<evidence type="ECO:0000313" key="2">
    <source>
        <dbReference type="Proteomes" id="UP000259683"/>
    </source>
</evidence>
<gene>
    <name evidence="1" type="ORF">CcrSC_gp321</name>
</gene>
<name>A0A385EDQ9_9CAUD</name>
<sequence length="317" mass="35514">MSFIDNTQPVESGSYAIMWSGGAFEVFELRSQFREKQGDGTILRFNAFEVTDPYPIILNAREITARYDDKDEALLCADAARAAWKGGDDALKELQDEFDRKKKLLTERRDRYARDLAIAGREKIDAGVIKPMTIPLSDREIDREMEASYRQDAAVESALRNITEVSAPLGDFPGLPDSWYEKPVCFVEWDSDDGDPSVGISGWHGLFLKPDQTGSILGDILADLAMDPKDAVETVTLPETTHEKLYTRLRAAEAVIAILTDVMEDQTSTNMRFEANRDAFRARVDALMSYIKVNTEKLLDAMAEWDEAVAAHEEADA</sequence>
<accession>A0A385EDQ9</accession>
<dbReference type="EMBL" id="MH588547">
    <property type="protein sequence ID" value="AXQ69903.1"/>
    <property type="molecule type" value="Genomic_DNA"/>
</dbReference>
<proteinExistence type="predicted"/>
<dbReference type="Proteomes" id="UP000259683">
    <property type="component" value="Segment"/>
</dbReference>
<reference evidence="1" key="1">
    <citation type="submission" date="2018-07" db="EMBL/GenBank/DDBJ databases">
        <authorList>
            <person name="Wilson K.M."/>
            <person name="Ely B."/>
        </authorList>
    </citation>
    <scope>NUCLEOTIDE SEQUENCE</scope>
</reference>
<keyword evidence="2" id="KW-1185">Reference proteome</keyword>
<evidence type="ECO:0000313" key="1">
    <source>
        <dbReference type="EMBL" id="AXQ69903.1"/>
    </source>
</evidence>
<organism evidence="1 2">
    <name type="scientific">Caulobacter phage CcrSC</name>
    <dbReference type="NCBI Taxonomy" id="2283272"/>
    <lineage>
        <taxon>Viruses</taxon>
        <taxon>Duplodnaviria</taxon>
        <taxon>Heunggongvirae</taxon>
        <taxon>Uroviricota</taxon>
        <taxon>Caudoviricetes</taxon>
        <taxon>Jeanschmidtviridae</taxon>
        <taxon>Bertelyvirus</taxon>
        <taxon>Bertelyvirus SC</taxon>
    </lineage>
</organism>